<reference evidence="2 3" key="1">
    <citation type="journal article" date="2021" name="BMC Genomics">
        <title>Datura genome reveals duplications of psychoactive alkaloid biosynthetic genes and high mutation rate following tissue culture.</title>
        <authorList>
            <person name="Rajewski A."/>
            <person name="Carter-House D."/>
            <person name="Stajich J."/>
            <person name="Litt A."/>
        </authorList>
    </citation>
    <scope>NUCLEOTIDE SEQUENCE [LARGE SCALE GENOMIC DNA]</scope>
    <source>
        <strain evidence="2">AR-01</strain>
    </source>
</reference>
<dbReference type="Proteomes" id="UP000823775">
    <property type="component" value="Unassembled WGS sequence"/>
</dbReference>
<feature type="region of interest" description="Disordered" evidence="1">
    <location>
        <begin position="1"/>
        <end position="22"/>
    </location>
</feature>
<evidence type="ECO:0000313" key="3">
    <source>
        <dbReference type="Proteomes" id="UP000823775"/>
    </source>
</evidence>
<evidence type="ECO:0000256" key="1">
    <source>
        <dbReference type="SAM" id="MobiDB-lite"/>
    </source>
</evidence>
<dbReference type="EMBL" id="JACEIK010005962">
    <property type="protein sequence ID" value="MCE0482530.1"/>
    <property type="molecule type" value="Genomic_DNA"/>
</dbReference>
<keyword evidence="3" id="KW-1185">Reference proteome</keyword>
<comment type="caution">
    <text evidence="2">The sequence shown here is derived from an EMBL/GenBank/DDBJ whole genome shotgun (WGS) entry which is preliminary data.</text>
</comment>
<evidence type="ECO:0000313" key="2">
    <source>
        <dbReference type="EMBL" id="MCE0482530.1"/>
    </source>
</evidence>
<accession>A0ABS8VRV2</accession>
<feature type="compositionally biased region" description="Polar residues" evidence="1">
    <location>
        <begin position="1"/>
        <end position="12"/>
    </location>
</feature>
<proteinExistence type="predicted"/>
<sequence length="115" mass="13139">MSKRMNLSNTTDMKLEGEDEESRISSILKEVSNETVLENDKEEELVSEQQQRGWTGLFAYNRVASSGMSLNYIPPEEKPAQKKKVLTTWVPKPPKPTQVTADVQVIPEEQIQFEQ</sequence>
<name>A0ABS8VRV2_DATST</name>
<protein>
    <submittedName>
        <fullName evidence="2">Uncharacterized protein</fullName>
    </submittedName>
</protein>
<organism evidence="2 3">
    <name type="scientific">Datura stramonium</name>
    <name type="common">Jimsonweed</name>
    <name type="synonym">Common thornapple</name>
    <dbReference type="NCBI Taxonomy" id="4076"/>
    <lineage>
        <taxon>Eukaryota</taxon>
        <taxon>Viridiplantae</taxon>
        <taxon>Streptophyta</taxon>
        <taxon>Embryophyta</taxon>
        <taxon>Tracheophyta</taxon>
        <taxon>Spermatophyta</taxon>
        <taxon>Magnoliopsida</taxon>
        <taxon>eudicotyledons</taxon>
        <taxon>Gunneridae</taxon>
        <taxon>Pentapetalae</taxon>
        <taxon>asterids</taxon>
        <taxon>lamiids</taxon>
        <taxon>Solanales</taxon>
        <taxon>Solanaceae</taxon>
        <taxon>Solanoideae</taxon>
        <taxon>Datureae</taxon>
        <taxon>Datura</taxon>
    </lineage>
</organism>
<gene>
    <name evidence="2" type="ORF">HAX54_041359</name>
</gene>